<reference evidence="5" key="1">
    <citation type="journal article" date="2020" name="Stud. Mycol.">
        <title>101 Dothideomycetes genomes: a test case for predicting lifestyles and emergence of pathogens.</title>
        <authorList>
            <person name="Haridas S."/>
            <person name="Albert R."/>
            <person name="Binder M."/>
            <person name="Bloem J."/>
            <person name="Labutti K."/>
            <person name="Salamov A."/>
            <person name="Andreopoulos B."/>
            <person name="Baker S."/>
            <person name="Barry K."/>
            <person name="Bills G."/>
            <person name="Bluhm B."/>
            <person name="Cannon C."/>
            <person name="Castanera R."/>
            <person name="Culley D."/>
            <person name="Daum C."/>
            <person name="Ezra D."/>
            <person name="Gonzalez J."/>
            <person name="Henrissat B."/>
            <person name="Kuo A."/>
            <person name="Liang C."/>
            <person name="Lipzen A."/>
            <person name="Lutzoni F."/>
            <person name="Magnuson J."/>
            <person name="Mondo S."/>
            <person name="Nolan M."/>
            <person name="Ohm R."/>
            <person name="Pangilinan J."/>
            <person name="Park H.-J."/>
            <person name="Ramirez L."/>
            <person name="Alfaro M."/>
            <person name="Sun H."/>
            <person name="Tritt A."/>
            <person name="Yoshinaga Y."/>
            <person name="Zwiers L.-H."/>
            <person name="Turgeon B."/>
            <person name="Goodwin S."/>
            <person name="Spatafora J."/>
            <person name="Crous P."/>
            <person name="Grigoriev I."/>
        </authorList>
    </citation>
    <scope>NUCLEOTIDE SEQUENCE</scope>
    <source>
        <strain evidence="5">CBS 101060</strain>
    </source>
</reference>
<dbReference type="Pfam" id="PF22682">
    <property type="entry name" value="Ribosomal_uL24m-like"/>
    <property type="match status" value="1"/>
</dbReference>
<feature type="region of interest" description="Disordered" evidence="4">
    <location>
        <begin position="1"/>
        <end position="39"/>
    </location>
</feature>
<feature type="compositionally biased region" description="Basic and acidic residues" evidence="4">
    <location>
        <begin position="23"/>
        <end position="32"/>
    </location>
</feature>
<dbReference type="Proteomes" id="UP000799429">
    <property type="component" value="Unassembled WGS sequence"/>
</dbReference>
<sequence>MQNVLGRTAAAKRQAARRAAKLAAKEARETRVIQRNQHRNNEKLRYEDIRKARKTRREDWELGPLAPKRDVGDFKHTYGTVSQLRLQDSFAHLTKKPIKESDSWLYVGDRVVLLEGRDKGKIGTIDEINFEEQWLTVNGLNMADIPIPKWIKDTEGHPEHTVPRPLAIPLTGVRLVCKINDPATNQPRDVIVERVRWQSELNVKTGKREKHRIIPYINHIIPKPAESTPEEQDTPSDTLRILAEEKTFVPTLLRPPMPEQVIDELRGKYSKFRDRHDEDFIAKKKAEDEAKSPKNLKVTMRTPAQDLSKRDKQLKKEARMKRYVPFEEILAAVGAHMAKKQGVVQSIGEQNKESVVPPPPSTSQAPEARP</sequence>
<gene>
    <name evidence="5" type="ORF">M501DRAFT_990576</name>
</gene>
<dbReference type="CDD" id="cd06089">
    <property type="entry name" value="KOW_RPL26"/>
    <property type="match status" value="1"/>
</dbReference>
<dbReference type="OrthoDB" id="359154at2759"/>
<dbReference type="Gene3D" id="2.30.30.30">
    <property type="match status" value="1"/>
</dbReference>
<dbReference type="GO" id="GO:0006412">
    <property type="term" value="P:translation"/>
    <property type="evidence" value="ECO:0007669"/>
    <property type="project" value="InterPro"/>
</dbReference>
<organism evidence="5 6">
    <name type="scientific">Patellaria atrata CBS 101060</name>
    <dbReference type="NCBI Taxonomy" id="1346257"/>
    <lineage>
        <taxon>Eukaryota</taxon>
        <taxon>Fungi</taxon>
        <taxon>Dikarya</taxon>
        <taxon>Ascomycota</taxon>
        <taxon>Pezizomycotina</taxon>
        <taxon>Dothideomycetes</taxon>
        <taxon>Dothideomycetes incertae sedis</taxon>
        <taxon>Patellariales</taxon>
        <taxon>Patellariaceae</taxon>
        <taxon>Patellaria</taxon>
    </lineage>
</organism>
<evidence type="ECO:0000256" key="4">
    <source>
        <dbReference type="SAM" id="MobiDB-lite"/>
    </source>
</evidence>
<dbReference type="GO" id="GO:0003723">
    <property type="term" value="F:RNA binding"/>
    <property type="evidence" value="ECO:0007669"/>
    <property type="project" value="InterPro"/>
</dbReference>
<evidence type="ECO:0000256" key="2">
    <source>
        <dbReference type="ARBA" id="ARBA00022980"/>
    </source>
</evidence>
<comment type="caution">
    <text evidence="5">The sequence shown here is derived from an EMBL/GenBank/DDBJ whole genome shotgun (WGS) entry which is preliminary data.</text>
</comment>
<dbReference type="GO" id="GO:0003735">
    <property type="term" value="F:structural constituent of ribosome"/>
    <property type="evidence" value="ECO:0007669"/>
    <property type="project" value="InterPro"/>
</dbReference>
<protein>
    <recommendedName>
        <fullName evidence="7">KOW domain-containing protein</fullName>
    </recommendedName>
</protein>
<keyword evidence="3" id="KW-0687">Ribonucleoprotein</keyword>
<evidence type="ECO:0000256" key="1">
    <source>
        <dbReference type="ARBA" id="ARBA00010618"/>
    </source>
</evidence>
<dbReference type="InterPro" id="IPR003256">
    <property type="entry name" value="Ribosomal_uL24"/>
</dbReference>
<keyword evidence="6" id="KW-1185">Reference proteome</keyword>
<keyword evidence="2" id="KW-0689">Ribosomal protein</keyword>
<dbReference type="SUPFAM" id="SSF50104">
    <property type="entry name" value="Translation proteins SH3-like domain"/>
    <property type="match status" value="1"/>
</dbReference>
<feature type="region of interest" description="Disordered" evidence="4">
    <location>
        <begin position="340"/>
        <end position="370"/>
    </location>
</feature>
<comment type="similarity">
    <text evidence="1">Belongs to the universal ribosomal protein uL24 family.</text>
</comment>
<evidence type="ECO:0000256" key="3">
    <source>
        <dbReference type="ARBA" id="ARBA00023274"/>
    </source>
</evidence>
<dbReference type="PANTHER" id="PTHR12903">
    <property type="entry name" value="MITOCHONDRIAL RIBOSOMAL PROTEIN L24"/>
    <property type="match status" value="1"/>
</dbReference>
<dbReference type="AlphaFoldDB" id="A0A9P4SD96"/>
<evidence type="ECO:0000313" key="6">
    <source>
        <dbReference type="Proteomes" id="UP000799429"/>
    </source>
</evidence>
<proteinExistence type="inferred from homology"/>
<dbReference type="InterPro" id="IPR014722">
    <property type="entry name" value="Rib_uL2_dom2"/>
</dbReference>
<evidence type="ECO:0000313" key="5">
    <source>
        <dbReference type="EMBL" id="KAF2840601.1"/>
    </source>
</evidence>
<name>A0A9P4SD96_9PEZI</name>
<evidence type="ECO:0008006" key="7">
    <source>
        <dbReference type="Google" id="ProtNLM"/>
    </source>
</evidence>
<dbReference type="GO" id="GO:1990904">
    <property type="term" value="C:ribonucleoprotein complex"/>
    <property type="evidence" value="ECO:0007669"/>
    <property type="project" value="UniProtKB-KW"/>
</dbReference>
<dbReference type="GO" id="GO:0005840">
    <property type="term" value="C:ribosome"/>
    <property type="evidence" value="ECO:0007669"/>
    <property type="project" value="UniProtKB-KW"/>
</dbReference>
<dbReference type="EMBL" id="MU006092">
    <property type="protein sequence ID" value="KAF2840601.1"/>
    <property type="molecule type" value="Genomic_DNA"/>
</dbReference>
<dbReference type="InterPro" id="IPR008991">
    <property type="entry name" value="Translation_prot_SH3-like_sf"/>
</dbReference>
<accession>A0A9P4SD96</accession>
<dbReference type="InterPro" id="IPR041988">
    <property type="entry name" value="Ribosomal_uL24_KOW"/>
</dbReference>